<organism evidence="2 3">
    <name type="scientific">Leptothoe spongobia TAU-MAC 1115</name>
    <dbReference type="NCBI Taxonomy" id="1967444"/>
    <lineage>
        <taxon>Bacteria</taxon>
        <taxon>Bacillati</taxon>
        <taxon>Cyanobacteriota</taxon>
        <taxon>Cyanophyceae</taxon>
        <taxon>Nodosilineales</taxon>
        <taxon>Cymatolegaceae</taxon>
        <taxon>Leptothoe</taxon>
        <taxon>Leptothoe spongobia</taxon>
    </lineage>
</organism>
<evidence type="ECO:0000256" key="1">
    <source>
        <dbReference type="SAM" id="Phobius"/>
    </source>
</evidence>
<reference evidence="2" key="2">
    <citation type="journal article" date="2021" name="Mar. Drugs">
        <title>Genome Reduction and Secondary Metabolism of the Marine Sponge-Associated Cyanobacterium Leptothoe.</title>
        <authorList>
            <person name="Konstantinou D."/>
            <person name="Popin R.V."/>
            <person name="Fewer D.P."/>
            <person name="Sivonen K."/>
            <person name="Gkelis S."/>
        </authorList>
    </citation>
    <scope>NUCLEOTIDE SEQUENCE</scope>
    <source>
        <strain evidence="2">TAU-MAC 1115</strain>
    </source>
</reference>
<feature type="transmembrane region" description="Helical" evidence="1">
    <location>
        <begin position="53"/>
        <end position="70"/>
    </location>
</feature>
<evidence type="ECO:0000313" key="2">
    <source>
        <dbReference type="EMBL" id="MBT9315057.1"/>
    </source>
</evidence>
<protein>
    <submittedName>
        <fullName evidence="2">Uncharacterized protein</fullName>
    </submittedName>
</protein>
<dbReference type="AlphaFoldDB" id="A0A947GIQ8"/>
<gene>
    <name evidence="2" type="ORF">IXB50_06435</name>
</gene>
<keyword evidence="1" id="KW-0472">Membrane</keyword>
<proteinExistence type="predicted"/>
<dbReference type="EMBL" id="JADOES010000009">
    <property type="protein sequence ID" value="MBT9315057.1"/>
    <property type="molecule type" value="Genomic_DNA"/>
</dbReference>
<evidence type="ECO:0000313" key="3">
    <source>
        <dbReference type="Proteomes" id="UP000717364"/>
    </source>
</evidence>
<dbReference type="Proteomes" id="UP000717364">
    <property type="component" value="Unassembled WGS sequence"/>
</dbReference>
<accession>A0A947GIQ8</accession>
<comment type="caution">
    <text evidence="2">The sequence shown here is derived from an EMBL/GenBank/DDBJ whole genome shotgun (WGS) entry which is preliminary data.</text>
</comment>
<reference evidence="2" key="1">
    <citation type="submission" date="2020-11" db="EMBL/GenBank/DDBJ databases">
        <authorList>
            <person name="Konstantinou D."/>
            <person name="Gkelis S."/>
            <person name="Popin R."/>
            <person name="Fewer D."/>
            <person name="Sivonen K."/>
        </authorList>
    </citation>
    <scope>NUCLEOTIDE SEQUENCE</scope>
    <source>
        <strain evidence="2">TAU-MAC 1115</strain>
    </source>
</reference>
<keyword evidence="1" id="KW-0812">Transmembrane</keyword>
<name>A0A947GIQ8_9CYAN</name>
<dbReference type="RefSeq" id="WP_215608129.1">
    <property type="nucleotide sequence ID" value="NZ_JADOES010000009.1"/>
</dbReference>
<sequence>MKILLIVLFIYLIGFFISYATELQDLGKFSTVALSLTNPEGADPKTEKVRLKVVYAIVAFFGSLFWPVSLMRKISKREEEVV</sequence>
<keyword evidence="1" id="KW-1133">Transmembrane helix</keyword>
<keyword evidence="3" id="KW-1185">Reference proteome</keyword>